<evidence type="ECO:0000259" key="1">
    <source>
        <dbReference type="Pfam" id="PF23343"/>
    </source>
</evidence>
<name>A0AAU8AUY1_9VIRU</name>
<dbReference type="InterPro" id="IPR056906">
    <property type="entry name" value="ORF2/G2P_dom"/>
</dbReference>
<dbReference type="Pfam" id="PF23343">
    <property type="entry name" value="REP_ORF2-G2P"/>
    <property type="match status" value="1"/>
</dbReference>
<dbReference type="EMBL" id="PP511334">
    <property type="protein sequence ID" value="XCD03252.1"/>
    <property type="molecule type" value="Genomic_DNA"/>
</dbReference>
<sequence>MIVFGDFMACVNPSYDSKFTDVLGRKIPIPCGKCVLCRIDIQKKIIDRLFCSYHSHDCSAFVTFTYDDEHLTIPDGCLNATLSKDDVHKYIDKVQHRIDLPFEYYICGEYGDSFGRPHYHALFFGLDYIIHKKFFEDSWKLGSVKVLPCNPNSFRYVTKYITKNTIADDNNYFDYGIEKPFHKYSRGLGISVFKEHFEEISKKGYFIFHSRQIFVNRYYFNKLCHFTSDLLLMKEQQLIELDRQYSKDAKRFGYDKDTYRLVSLENKANNLLSKELRQDSKFS</sequence>
<proteinExistence type="predicted"/>
<organism evidence="2">
    <name type="scientific">Dulem virus 233</name>
    <dbReference type="NCBI Taxonomy" id="3145710"/>
    <lineage>
        <taxon>Viruses</taxon>
        <taxon>Monodnaviria</taxon>
        <taxon>Sangervirae</taxon>
        <taxon>Phixviricota</taxon>
        <taxon>Malgrandaviricetes</taxon>
        <taxon>Petitvirales</taxon>
        <taxon>Microviridae</taxon>
        <taxon>Microvirus</taxon>
    </lineage>
</organism>
<feature type="domain" description="Replication-associated protein ORF2/G2P" evidence="1">
    <location>
        <begin position="60"/>
        <end position="164"/>
    </location>
</feature>
<dbReference type="EMBL" id="PP511455">
    <property type="protein sequence ID" value="XCD04400.1"/>
    <property type="molecule type" value="Genomic_DNA"/>
</dbReference>
<accession>A0AAU8AUY1</accession>
<evidence type="ECO:0000313" key="2">
    <source>
        <dbReference type="EMBL" id="XCD03252.1"/>
    </source>
</evidence>
<evidence type="ECO:0000313" key="3">
    <source>
        <dbReference type="EMBL" id="XCD04400.1"/>
    </source>
</evidence>
<reference evidence="2" key="1">
    <citation type="submission" date="2024-03" db="EMBL/GenBank/DDBJ databases">
        <title>Diverse circular DNA viruses in blood, oral, and fecal samples of captive lemurs.</title>
        <authorList>
            <person name="Paietta E.N."/>
            <person name="Kraberger S."/>
            <person name="Lund M.C."/>
            <person name="Custer J.M."/>
            <person name="Vargas K.M."/>
            <person name="Ehmke E.E."/>
            <person name="Yoder A.D."/>
            <person name="Varsani A."/>
        </authorList>
    </citation>
    <scope>NUCLEOTIDE SEQUENCE</scope>
    <source>
        <strain evidence="2">Duke_18_34</strain>
        <strain evidence="3">Duke_23FS_25</strain>
    </source>
</reference>
<protein>
    <submittedName>
        <fullName evidence="2">Replication initiator protein</fullName>
    </submittedName>
</protein>